<protein>
    <submittedName>
        <fullName evidence="5">MarR family transcriptional regulator</fullName>
    </submittedName>
</protein>
<dbReference type="InterPro" id="IPR036388">
    <property type="entry name" value="WH-like_DNA-bd_sf"/>
</dbReference>
<dbReference type="Pfam" id="PF01047">
    <property type="entry name" value="MarR"/>
    <property type="match status" value="1"/>
</dbReference>
<evidence type="ECO:0000256" key="1">
    <source>
        <dbReference type="ARBA" id="ARBA00023015"/>
    </source>
</evidence>
<keyword evidence="3" id="KW-0804">Transcription</keyword>
<dbReference type="SUPFAM" id="SSF46785">
    <property type="entry name" value="Winged helix' DNA-binding domain"/>
    <property type="match status" value="1"/>
</dbReference>
<evidence type="ECO:0000259" key="4">
    <source>
        <dbReference type="PROSITE" id="PS50995"/>
    </source>
</evidence>
<dbReference type="InterPro" id="IPR000835">
    <property type="entry name" value="HTH_MarR-typ"/>
</dbReference>
<dbReference type="EMBL" id="WTUZ01000020">
    <property type="protein sequence ID" value="MZQ83854.1"/>
    <property type="molecule type" value="Genomic_DNA"/>
</dbReference>
<dbReference type="GO" id="GO:0003677">
    <property type="term" value="F:DNA binding"/>
    <property type="evidence" value="ECO:0007669"/>
    <property type="project" value="UniProtKB-KW"/>
</dbReference>
<keyword evidence="1" id="KW-0805">Transcription regulation</keyword>
<dbReference type="Gene3D" id="1.10.10.10">
    <property type="entry name" value="Winged helix-like DNA-binding domain superfamily/Winged helix DNA-binding domain"/>
    <property type="match status" value="1"/>
</dbReference>
<organism evidence="5 6">
    <name type="scientific">Paenibacillus silvestris</name>
    <dbReference type="NCBI Taxonomy" id="2606219"/>
    <lineage>
        <taxon>Bacteria</taxon>
        <taxon>Bacillati</taxon>
        <taxon>Bacillota</taxon>
        <taxon>Bacilli</taxon>
        <taxon>Bacillales</taxon>
        <taxon>Paenibacillaceae</taxon>
        <taxon>Paenibacillus</taxon>
    </lineage>
</organism>
<dbReference type="PROSITE" id="PS50995">
    <property type="entry name" value="HTH_MARR_2"/>
    <property type="match status" value="1"/>
</dbReference>
<feature type="domain" description="HTH marR-type" evidence="4">
    <location>
        <begin position="1"/>
        <end position="146"/>
    </location>
</feature>
<dbReference type="PANTHER" id="PTHR42756:SF1">
    <property type="entry name" value="TRANSCRIPTIONAL REPRESSOR OF EMRAB OPERON"/>
    <property type="match status" value="1"/>
</dbReference>
<dbReference type="AlphaFoldDB" id="A0A6L8V102"/>
<name>A0A6L8V102_9BACL</name>
<evidence type="ECO:0000313" key="5">
    <source>
        <dbReference type="EMBL" id="MZQ83854.1"/>
    </source>
</evidence>
<comment type="caution">
    <text evidence="5">The sequence shown here is derived from an EMBL/GenBank/DDBJ whole genome shotgun (WGS) entry which is preliminary data.</text>
</comment>
<evidence type="ECO:0000256" key="2">
    <source>
        <dbReference type="ARBA" id="ARBA00023125"/>
    </source>
</evidence>
<dbReference type="PRINTS" id="PR00598">
    <property type="entry name" value="HTHMARR"/>
</dbReference>
<keyword evidence="2" id="KW-0238">DNA-binding</keyword>
<evidence type="ECO:0000256" key="3">
    <source>
        <dbReference type="ARBA" id="ARBA00023163"/>
    </source>
</evidence>
<dbReference type="Proteomes" id="UP000481087">
    <property type="component" value="Unassembled WGS sequence"/>
</dbReference>
<dbReference type="PANTHER" id="PTHR42756">
    <property type="entry name" value="TRANSCRIPTIONAL REGULATOR, MARR"/>
    <property type="match status" value="1"/>
</dbReference>
<gene>
    <name evidence="5" type="ORF">GQF01_17215</name>
</gene>
<dbReference type="GO" id="GO:0003700">
    <property type="term" value="F:DNA-binding transcription factor activity"/>
    <property type="evidence" value="ECO:0007669"/>
    <property type="project" value="InterPro"/>
</dbReference>
<proteinExistence type="predicted"/>
<dbReference type="RefSeq" id="WP_161407968.1">
    <property type="nucleotide sequence ID" value="NZ_WTUZ01000020.1"/>
</dbReference>
<keyword evidence="6" id="KW-1185">Reference proteome</keyword>
<reference evidence="5 6" key="1">
    <citation type="submission" date="2019-12" db="EMBL/GenBank/DDBJ databases">
        <title>Paenibacillus sp. nov. sp. isolated from soil.</title>
        <authorList>
            <person name="Kim J."/>
            <person name="Jeong S.E."/>
            <person name="Jung H.S."/>
            <person name="Jeon C.O."/>
        </authorList>
    </citation>
    <scope>NUCLEOTIDE SEQUENCE [LARGE SCALE GENOMIC DNA]</scope>
    <source>
        <strain evidence="5 6">5J-6</strain>
    </source>
</reference>
<sequence length="160" mass="18988">MLTKELLAETQEFSETFLELVLRMREVLYENDKRYASYRLSNEEFHTLFFLFTSTEPLGPSDIADKINVTRASMTGLLDRLEKENLLERVNHPKDRRKIILKLTENGTKLVEKIMPPHFEWLSKVKEVFSEEDRQLFTSYLLKMRNIMAEINLINDRTSI</sequence>
<evidence type="ECO:0000313" key="6">
    <source>
        <dbReference type="Proteomes" id="UP000481087"/>
    </source>
</evidence>
<dbReference type="SMART" id="SM00347">
    <property type="entry name" value="HTH_MARR"/>
    <property type="match status" value="1"/>
</dbReference>
<accession>A0A6L8V102</accession>
<dbReference type="InterPro" id="IPR036390">
    <property type="entry name" value="WH_DNA-bd_sf"/>
</dbReference>